<dbReference type="InterPro" id="IPR008283">
    <property type="entry name" value="Peptidase_M17_N"/>
</dbReference>
<evidence type="ECO:0000256" key="7">
    <source>
        <dbReference type="ARBA" id="ARBA00023211"/>
    </source>
</evidence>
<dbReference type="InterPro" id="IPR011356">
    <property type="entry name" value="Leucine_aapep/pepB"/>
</dbReference>
<dbReference type="SUPFAM" id="SSF52949">
    <property type="entry name" value="Macro domain-like"/>
    <property type="match status" value="1"/>
</dbReference>
<feature type="binding site" evidence="8">
    <location>
        <position position="347"/>
    </location>
    <ligand>
        <name>Mn(2+)</name>
        <dbReference type="ChEBI" id="CHEBI:29035"/>
        <label>1</label>
    </ligand>
</feature>
<dbReference type="HAMAP" id="MF_00181">
    <property type="entry name" value="Cytosol_peptidase_M17"/>
    <property type="match status" value="1"/>
</dbReference>
<comment type="subcellular location">
    <subcellularLocation>
        <location evidence="8">Cytoplasm</location>
    </subcellularLocation>
</comment>
<dbReference type="OrthoDB" id="9809354at2"/>
<dbReference type="RefSeq" id="WP_105482957.1">
    <property type="nucleotide sequence ID" value="NZ_NIGF01000004.1"/>
</dbReference>
<keyword evidence="5 8" id="KW-0645">Protease</keyword>
<evidence type="ECO:0000256" key="3">
    <source>
        <dbReference type="ARBA" id="ARBA00009528"/>
    </source>
</evidence>
<keyword evidence="11" id="KW-1185">Reference proteome</keyword>
<evidence type="ECO:0000313" key="10">
    <source>
        <dbReference type="EMBL" id="PQV64578.1"/>
    </source>
</evidence>
<dbReference type="AlphaFoldDB" id="A0A2S8SUU6"/>
<comment type="caution">
    <text evidence="10">The sequence shown here is derived from an EMBL/GenBank/DDBJ whole genome shotgun (WGS) entry which is preliminary data.</text>
</comment>
<dbReference type="InterPro" id="IPR023042">
    <property type="entry name" value="Peptidase_M17_leu_NH2_pept"/>
</dbReference>
<keyword evidence="4 8" id="KW-0031">Aminopeptidase</keyword>
<dbReference type="Pfam" id="PF00883">
    <property type="entry name" value="Peptidase_M17"/>
    <property type="match status" value="1"/>
</dbReference>
<dbReference type="Pfam" id="PF02789">
    <property type="entry name" value="Peptidase_M17_N"/>
    <property type="match status" value="1"/>
</dbReference>
<dbReference type="GO" id="GO:0005737">
    <property type="term" value="C:cytoplasm"/>
    <property type="evidence" value="ECO:0007669"/>
    <property type="project" value="UniProtKB-SubCell"/>
</dbReference>
<comment type="similarity">
    <text evidence="3 8">Belongs to the peptidase M17 family.</text>
</comment>
<dbReference type="GO" id="GO:0030145">
    <property type="term" value="F:manganese ion binding"/>
    <property type="evidence" value="ECO:0007669"/>
    <property type="project" value="UniProtKB-UniRule"/>
</dbReference>
<dbReference type="FunCoup" id="A0A2S8SUU6">
    <property type="interactions" value="292"/>
</dbReference>
<dbReference type="NCBIfam" id="NF002073">
    <property type="entry name" value="PRK00913.1-2"/>
    <property type="match status" value="1"/>
</dbReference>
<keyword evidence="8" id="KW-0479">Metal-binding</keyword>
<dbReference type="Proteomes" id="UP000237684">
    <property type="component" value="Unassembled WGS sequence"/>
</dbReference>
<dbReference type="PRINTS" id="PR00481">
    <property type="entry name" value="LAMNOPPTDASE"/>
</dbReference>
<feature type="active site" evidence="8">
    <location>
        <position position="275"/>
    </location>
</feature>
<comment type="catalytic activity">
    <reaction evidence="1 8">
        <text>Release of an N-terminal amino acid, Xaa-|-Yaa-, in which Xaa is preferably Leu, but may be other amino acids including Pro although not Arg or Lys, and Yaa may be Pro. Amino acid amides and methyl esters are also readily hydrolyzed, but rates on arylamides are exceedingly low.</text>
        <dbReference type="EC" id="3.4.11.1"/>
    </reaction>
</comment>
<comment type="catalytic activity">
    <reaction evidence="2 8">
        <text>Release of an N-terminal amino acid, preferentially leucine, but not glutamic or aspartic acids.</text>
        <dbReference type="EC" id="3.4.11.10"/>
    </reaction>
</comment>
<reference evidence="10 11" key="1">
    <citation type="journal article" date="2018" name="Syst. Appl. Microbiol.">
        <title>Abditibacterium utsteinense sp. nov., the first cultivated member of candidate phylum FBP, isolated from ice-free Antarctic soil samples.</title>
        <authorList>
            <person name="Tahon G."/>
            <person name="Tytgat B."/>
            <person name="Lebbe L."/>
            <person name="Carlier A."/>
            <person name="Willems A."/>
        </authorList>
    </citation>
    <scope>NUCLEOTIDE SEQUENCE [LARGE SCALE GENOMIC DNA]</scope>
    <source>
        <strain evidence="10 11">LMG 29911</strain>
    </source>
</reference>
<evidence type="ECO:0000256" key="2">
    <source>
        <dbReference type="ARBA" id="ARBA00000967"/>
    </source>
</evidence>
<dbReference type="InterPro" id="IPR000819">
    <property type="entry name" value="Peptidase_M17_C"/>
</dbReference>
<protein>
    <recommendedName>
        <fullName evidence="8">Probable cytosol aminopeptidase</fullName>
        <ecNumber evidence="8">3.4.11.1</ecNumber>
    </recommendedName>
    <alternativeName>
        <fullName evidence="8">Leucine aminopeptidase</fullName>
        <shortName evidence="8">LAP</shortName>
        <ecNumber evidence="8">3.4.11.10</ecNumber>
    </alternativeName>
    <alternativeName>
        <fullName evidence="8">Leucyl aminopeptidase</fullName>
    </alternativeName>
</protein>
<comment type="cofactor">
    <cofactor evidence="8">
        <name>Mn(2+)</name>
        <dbReference type="ChEBI" id="CHEBI:29035"/>
    </cofactor>
    <text evidence="8">Binds 2 manganese ions per subunit.</text>
</comment>
<feature type="binding site" evidence="8">
    <location>
        <position position="345"/>
    </location>
    <ligand>
        <name>Mn(2+)</name>
        <dbReference type="ChEBI" id="CHEBI:29035"/>
        <label>1</label>
    </ligand>
</feature>
<organism evidence="10 11">
    <name type="scientific">Abditibacterium utsteinense</name>
    <dbReference type="NCBI Taxonomy" id="1960156"/>
    <lineage>
        <taxon>Bacteria</taxon>
        <taxon>Pseudomonadati</taxon>
        <taxon>Abditibacteriota</taxon>
        <taxon>Abditibacteriia</taxon>
        <taxon>Abditibacteriales</taxon>
        <taxon>Abditibacteriaceae</taxon>
        <taxon>Abditibacterium</taxon>
    </lineage>
</organism>
<keyword evidence="8" id="KW-0963">Cytoplasm</keyword>
<evidence type="ECO:0000256" key="6">
    <source>
        <dbReference type="ARBA" id="ARBA00022801"/>
    </source>
</evidence>
<evidence type="ECO:0000259" key="9">
    <source>
        <dbReference type="PROSITE" id="PS00631"/>
    </source>
</evidence>
<dbReference type="EC" id="3.4.11.1" evidence="8"/>
<feature type="binding site" evidence="8">
    <location>
        <position position="263"/>
    </location>
    <ligand>
        <name>Mn(2+)</name>
        <dbReference type="ChEBI" id="CHEBI:29035"/>
        <label>2</label>
    </ligand>
</feature>
<name>A0A2S8SUU6_9BACT</name>
<comment type="function">
    <text evidence="8">Presumably involved in the processing and regular turnover of intracellular proteins. Catalyzes the removal of unsubstituted N-terminal amino acids from various peptides.</text>
</comment>
<accession>A0A2S8SUU6</accession>
<keyword evidence="7 8" id="KW-0464">Manganese</keyword>
<feature type="active site" evidence="8">
    <location>
        <position position="349"/>
    </location>
</feature>
<proteinExistence type="inferred from homology"/>
<feature type="binding site" evidence="8">
    <location>
        <position position="268"/>
    </location>
    <ligand>
        <name>Mn(2+)</name>
        <dbReference type="ChEBI" id="CHEBI:29035"/>
        <label>1</label>
    </ligand>
</feature>
<dbReference type="InterPro" id="IPR043472">
    <property type="entry name" value="Macro_dom-like"/>
</dbReference>
<dbReference type="PROSITE" id="PS00631">
    <property type="entry name" value="CYTOSOL_AP"/>
    <property type="match status" value="1"/>
</dbReference>
<dbReference type="GO" id="GO:0006508">
    <property type="term" value="P:proteolysis"/>
    <property type="evidence" value="ECO:0007669"/>
    <property type="project" value="UniProtKB-KW"/>
</dbReference>
<feature type="binding site" evidence="8">
    <location>
        <position position="347"/>
    </location>
    <ligand>
        <name>Mn(2+)</name>
        <dbReference type="ChEBI" id="CHEBI:29035"/>
        <label>2</label>
    </ligand>
</feature>
<dbReference type="EMBL" id="NIGF01000004">
    <property type="protein sequence ID" value="PQV64578.1"/>
    <property type="molecule type" value="Genomic_DNA"/>
</dbReference>
<keyword evidence="6 8" id="KW-0378">Hydrolase</keyword>
<sequence length="495" mass="52709">MMNIAVSSSPPLELSASLLVLPLFSDSLTGISAAFNDQLSGLIAESVENDGFKAKCGETRLLINPNGAAKRVLLLGIGARDQFSAHVLRRASAKAIQAARALKKLEVAFVLPQFETVSGEEAALAAGEGLQLGAHVFEDFKTGEKSAPVEQVTLLLENQDQSESAQKGLELSTILSEATLCCRALVNAPSNLKTPETIAQAARDIAQEKGLRVEVWDETRILEEKMGALYGVGMGSACPPRFIVLEYVPEGMESEAPIALVGKGMSFDTGGYSLKPSTSMEDMKDDMAGAAVVLSAMSALADLKIARRVLGVIPSAENMVSDRAQRPGDIVTARGGKTIEVLNTDAEGRLILADALVWTCEQKPAAIMDFATLTGAIGTALGQEAAGLFSNDNALSAALAESGERVAERVWRLPLWEEYREAMKGSIADLKNISGDRYAGSITAAVFLEEFVEKGIPWAHFDIAAVSLVKKEKYLTKIGATGFGVRMILDFLRNS</sequence>
<evidence type="ECO:0000256" key="1">
    <source>
        <dbReference type="ARBA" id="ARBA00000135"/>
    </source>
</evidence>
<dbReference type="GO" id="GO:0070006">
    <property type="term" value="F:metalloaminopeptidase activity"/>
    <property type="evidence" value="ECO:0007669"/>
    <property type="project" value="InterPro"/>
</dbReference>
<evidence type="ECO:0000313" key="11">
    <source>
        <dbReference type="Proteomes" id="UP000237684"/>
    </source>
</evidence>
<dbReference type="InParanoid" id="A0A2S8SUU6"/>
<evidence type="ECO:0000256" key="4">
    <source>
        <dbReference type="ARBA" id="ARBA00022438"/>
    </source>
</evidence>
<dbReference type="CDD" id="cd00433">
    <property type="entry name" value="Peptidase_M17"/>
    <property type="match status" value="1"/>
</dbReference>
<dbReference type="EC" id="3.4.11.10" evidence="8"/>
<feature type="domain" description="Cytosol aminopeptidase" evidence="9">
    <location>
        <begin position="343"/>
        <end position="350"/>
    </location>
</feature>
<feature type="binding site" evidence="8">
    <location>
        <position position="268"/>
    </location>
    <ligand>
        <name>Mn(2+)</name>
        <dbReference type="ChEBI" id="CHEBI:29035"/>
        <label>2</label>
    </ligand>
</feature>
<dbReference type="PANTHER" id="PTHR11963">
    <property type="entry name" value="LEUCINE AMINOPEPTIDASE-RELATED"/>
    <property type="match status" value="1"/>
</dbReference>
<dbReference type="NCBIfam" id="NF002083">
    <property type="entry name" value="PRK00913.3-5"/>
    <property type="match status" value="1"/>
</dbReference>
<evidence type="ECO:0000256" key="8">
    <source>
        <dbReference type="HAMAP-Rule" id="MF_00181"/>
    </source>
</evidence>
<evidence type="ECO:0000256" key="5">
    <source>
        <dbReference type="ARBA" id="ARBA00022670"/>
    </source>
</evidence>
<dbReference type="Gene3D" id="3.40.220.10">
    <property type="entry name" value="Leucine Aminopeptidase, subunit E, domain 1"/>
    <property type="match status" value="1"/>
</dbReference>
<dbReference type="SUPFAM" id="SSF53187">
    <property type="entry name" value="Zn-dependent exopeptidases"/>
    <property type="match status" value="1"/>
</dbReference>
<gene>
    <name evidence="8" type="primary">pepA</name>
    <name evidence="10" type="ORF">B1R32_10471</name>
</gene>
<feature type="binding site" evidence="8">
    <location>
        <position position="286"/>
    </location>
    <ligand>
        <name>Mn(2+)</name>
        <dbReference type="ChEBI" id="CHEBI:29035"/>
        <label>2</label>
    </ligand>
</feature>
<dbReference type="PANTHER" id="PTHR11963:SF23">
    <property type="entry name" value="CYTOSOL AMINOPEPTIDASE"/>
    <property type="match status" value="1"/>
</dbReference>
<dbReference type="Gene3D" id="3.40.630.10">
    <property type="entry name" value="Zn peptidases"/>
    <property type="match status" value="1"/>
</dbReference>